<keyword evidence="2" id="KW-1185">Reference proteome</keyword>
<evidence type="ECO:0000313" key="2">
    <source>
        <dbReference type="Proteomes" id="UP001595897"/>
    </source>
</evidence>
<gene>
    <name evidence="1" type="ORF">ACFO4O_08165</name>
</gene>
<sequence length="51" mass="5605">MQTTVLTSIGMSKTALDEVLSNPDMDNEQHVAVIDELVSKGFIEKVTNRAQ</sequence>
<protein>
    <submittedName>
        <fullName evidence="1">Uncharacterized protein</fullName>
    </submittedName>
</protein>
<accession>A0ABV9LV06</accession>
<dbReference type="Proteomes" id="UP001595897">
    <property type="component" value="Unassembled WGS sequence"/>
</dbReference>
<comment type="caution">
    <text evidence="1">The sequence shown here is derived from an EMBL/GenBank/DDBJ whole genome shotgun (WGS) entry which is preliminary data.</text>
</comment>
<proteinExistence type="predicted"/>
<reference evidence="2" key="1">
    <citation type="journal article" date="2019" name="Int. J. Syst. Evol. Microbiol.">
        <title>The Global Catalogue of Microorganisms (GCM) 10K type strain sequencing project: providing services to taxonomists for standard genome sequencing and annotation.</title>
        <authorList>
            <consortium name="The Broad Institute Genomics Platform"/>
            <consortium name="The Broad Institute Genome Sequencing Center for Infectious Disease"/>
            <person name="Wu L."/>
            <person name="Ma J."/>
        </authorList>
    </citation>
    <scope>NUCLEOTIDE SEQUENCE [LARGE SCALE GENOMIC DNA]</scope>
    <source>
        <strain evidence="2">KACC 12507</strain>
    </source>
</reference>
<name>A0ABV9LV06_9ALTE</name>
<evidence type="ECO:0000313" key="1">
    <source>
        <dbReference type="EMBL" id="MFC4700125.1"/>
    </source>
</evidence>
<organism evidence="1 2">
    <name type="scientific">Glaciecola siphonariae</name>
    <dbReference type="NCBI Taxonomy" id="521012"/>
    <lineage>
        <taxon>Bacteria</taxon>
        <taxon>Pseudomonadati</taxon>
        <taxon>Pseudomonadota</taxon>
        <taxon>Gammaproteobacteria</taxon>
        <taxon>Alteromonadales</taxon>
        <taxon>Alteromonadaceae</taxon>
        <taxon>Glaciecola</taxon>
    </lineage>
</organism>
<dbReference type="RefSeq" id="WP_382407274.1">
    <property type="nucleotide sequence ID" value="NZ_JBHSGU010000002.1"/>
</dbReference>
<dbReference type="EMBL" id="JBHSGU010000002">
    <property type="protein sequence ID" value="MFC4700125.1"/>
    <property type="molecule type" value="Genomic_DNA"/>
</dbReference>